<evidence type="ECO:0000313" key="14">
    <source>
        <dbReference type="EMBL" id="API68404.1"/>
    </source>
</evidence>
<evidence type="ECO:0000256" key="12">
    <source>
        <dbReference type="RuleBase" id="RU004005"/>
    </source>
</evidence>
<evidence type="ECO:0000256" key="5">
    <source>
        <dbReference type="ARBA" id="ARBA00022640"/>
    </source>
</evidence>
<evidence type="ECO:0000256" key="7">
    <source>
        <dbReference type="ARBA" id="ARBA00022884"/>
    </source>
</evidence>
<evidence type="ECO:0000256" key="9">
    <source>
        <dbReference type="ARBA" id="ARBA00023274"/>
    </source>
</evidence>
<dbReference type="CDD" id="cd00336">
    <property type="entry name" value="Ribosomal_L22"/>
    <property type="match status" value="1"/>
</dbReference>
<geneLocation type="chloroplast" evidence="14"/>
<evidence type="ECO:0000256" key="1">
    <source>
        <dbReference type="ARBA" id="ARBA00003478"/>
    </source>
</evidence>
<evidence type="ECO:0000256" key="2">
    <source>
        <dbReference type="ARBA" id="ARBA00003611"/>
    </source>
</evidence>
<evidence type="ECO:0000256" key="3">
    <source>
        <dbReference type="ARBA" id="ARBA00009451"/>
    </source>
</evidence>
<dbReference type="SUPFAM" id="SSF54843">
    <property type="entry name" value="Ribosomal protein L22"/>
    <property type="match status" value="1"/>
</dbReference>
<comment type="subcellular location">
    <subcellularLocation>
        <location evidence="11 13">Plastid</location>
        <location evidence="11 13">Chloroplast</location>
    </subcellularLocation>
</comment>
<protein>
    <recommendedName>
        <fullName evidence="10 11">Large ribosomal subunit protein uL22c</fullName>
    </recommendedName>
</protein>
<keyword evidence="7 11" id="KW-0694">RNA-binding</keyword>
<dbReference type="GO" id="GO:0019843">
    <property type="term" value="F:rRNA binding"/>
    <property type="evidence" value="ECO:0007669"/>
    <property type="project" value="UniProtKB-UniRule"/>
</dbReference>
<comment type="similarity">
    <text evidence="3 11 12">Belongs to the universal ribosomal protein uL22 family.</text>
</comment>
<dbReference type="AlphaFoldDB" id="A0A1W5PWA6"/>
<organism evidence="14">
    <name type="scientific">Tetradoxa omeiensis</name>
    <dbReference type="NCBI Taxonomy" id="179091"/>
    <lineage>
        <taxon>Eukaryota</taxon>
        <taxon>Viridiplantae</taxon>
        <taxon>Streptophyta</taxon>
        <taxon>Embryophyta</taxon>
        <taxon>Tracheophyta</taxon>
        <taxon>Spermatophyta</taxon>
        <taxon>Magnoliopsida</taxon>
        <taxon>eudicotyledons</taxon>
        <taxon>Gunneridae</taxon>
        <taxon>Pentapetalae</taxon>
        <taxon>asterids</taxon>
        <taxon>campanulids</taxon>
        <taxon>Dipsacales</taxon>
        <taxon>Adoxaceae</taxon>
        <taxon>Tetradoxa</taxon>
    </lineage>
</organism>
<dbReference type="GO" id="GO:0006412">
    <property type="term" value="P:translation"/>
    <property type="evidence" value="ECO:0007669"/>
    <property type="project" value="UniProtKB-UniRule"/>
</dbReference>
<keyword evidence="5 14" id="KW-0934">Plastid</keyword>
<dbReference type="RefSeq" id="YP_009370702.1">
    <property type="nucleotide sequence ID" value="NC_034793.1"/>
</dbReference>
<dbReference type="InterPro" id="IPR001063">
    <property type="entry name" value="Ribosomal_uL22"/>
</dbReference>
<gene>
    <name evidence="11 14" type="primary">rpl22</name>
</gene>
<dbReference type="EMBL" id="KX258653">
    <property type="protein sequence ID" value="API68404.1"/>
    <property type="molecule type" value="Genomic_DNA"/>
</dbReference>
<comment type="subunit">
    <text evidence="4 11">Part of the 50S ribosomal subunit.</text>
</comment>
<keyword evidence="8 11" id="KW-0689">Ribosomal protein</keyword>
<evidence type="ECO:0000256" key="11">
    <source>
        <dbReference type="HAMAP-Rule" id="MF_01331"/>
    </source>
</evidence>
<proteinExistence type="inferred from homology"/>
<evidence type="ECO:0000256" key="10">
    <source>
        <dbReference type="ARBA" id="ARBA00035285"/>
    </source>
</evidence>
<dbReference type="GO" id="GO:0003735">
    <property type="term" value="F:structural constituent of ribosome"/>
    <property type="evidence" value="ECO:0007669"/>
    <property type="project" value="InterPro"/>
</dbReference>
<dbReference type="GO" id="GO:0015934">
    <property type="term" value="C:large ribosomal subunit"/>
    <property type="evidence" value="ECO:0007669"/>
    <property type="project" value="InterPro"/>
</dbReference>
<dbReference type="InterPro" id="IPR005727">
    <property type="entry name" value="Ribosomal_uL22_bac/chlpt-type"/>
</dbReference>
<comment type="function">
    <text evidence="2 11 13">This protein binds specifically to 23S rRNA.</text>
</comment>
<dbReference type="GeneID" id="32887969"/>
<dbReference type="InterPro" id="IPR047867">
    <property type="entry name" value="Ribosomal_uL22_bac/org-type"/>
</dbReference>
<reference evidence="14" key="1">
    <citation type="submission" date="2016-05" db="EMBL/GenBank/DDBJ databases">
        <title>The complete chloroplast genome of Tetradoxa omeiensis.</title>
        <authorList>
            <person name="Wang Y."/>
        </authorList>
    </citation>
    <scope>NUCLEOTIDE SEQUENCE</scope>
</reference>
<evidence type="ECO:0000256" key="8">
    <source>
        <dbReference type="ARBA" id="ARBA00022980"/>
    </source>
</evidence>
<evidence type="ECO:0000256" key="6">
    <source>
        <dbReference type="ARBA" id="ARBA00022730"/>
    </source>
</evidence>
<dbReference type="InterPro" id="IPR036394">
    <property type="entry name" value="Ribosomal_uL22_sf"/>
</dbReference>
<dbReference type="PANTHER" id="PTHR13501:SF10">
    <property type="entry name" value="LARGE RIBOSOMAL SUBUNIT PROTEIN UL22M"/>
    <property type="match status" value="1"/>
</dbReference>
<dbReference type="Pfam" id="PF00237">
    <property type="entry name" value="Ribosomal_L22"/>
    <property type="match status" value="1"/>
</dbReference>
<dbReference type="PANTHER" id="PTHR13501">
    <property type="entry name" value="CHLOROPLAST 50S RIBOSOMAL PROTEIN L22-RELATED"/>
    <property type="match status" value="1"/>
</dbReference>
<keyword evidence="9 11" id="KW-0687">Ribonucleoprotein</keyword>
<dbReference type="Gene3D" id="3.90.470.10">
    <property type="entry name" value="Ribosomal protein L22/L17"/>
    <property type="match status" value="1"/>
</dbReference>
<dbReference type="HAMAP" id="MF_01331_B">
    <property type="entry name" value="Ribosomal_uL22_B"/>
    <property type="match status" value="1"/>
</dbReference>
<name>A0A1W5PWA6_9DIPS</name>
<dbReference type="NCBIfam" id="TIGR01044">
    <property type="entry name" value="rplV_bact"/>
    <property type="match status" value="1"/>
</dbReference>
<evidence type="ECO:0000256" key="4">
    <source>
        <dbReference type="ARBA" id="ARBA00011838"/>
    </source>
</evidence>
<evidence type="ECO:0000256" key="13">
    <source>
        <dbReference type="RuleBase" id="RU004009"/>
    </source>
</evidence>
<sequence>MLYVVTTVVDRKREVRAYHNNIPMSVHKARRVIDQIRGRSYEEALMILELLPYRASDPIFKLVYSAATNAGSNLNSNEANLIISRARVDGRTSVKKLKPRARGRSYAIKRPSCKIVIVIKDISLSKYKLVEC</sequence>
<keyword evidence="6 11" id="KW-0699">rRNA-binding</keyword>
<dbReference type="GO" id="GO:0009507">
    <property type="term" value="C:chloroplast"/>
    <property type="evidence" value="ECO:0007669"/>
    <property type="project" value="UniProtKB-SubCell"/>
</dbReference>
<keyword evidence="14" id="KW-0150">Chloroplast</keyword>
<accession>A0A1W5PWA6</accession>
<comment type="function">
    <text evidence="1 11 13">The globular domain of the protein is located near the polypeptide exit tunnel on the outside of the subunit, while an extended beta-hairpin is found that lines the wall of the exit tunnel in the center of the 70S ribosome.</text>
</comment>